<dbReference type="CDD" id="cd13231">
    <property type="entry name" value="PH2_SSRP1-like"/>
    <property type="match status" value="1"/>
</dbReference>
<dbReference type="AlphaFoldDB" id="A0A7S0IGM4"/>
<keyword evidence="2 9" id="KW-0158">Chromosome</keyword>
<dbReference type="PANTHER" id="PTHR45849:SF1">
    <property type="entry name" value="FACT COMPLEX SUBUNIT SSRP1"/>
    <property type="match status" value="1"/>
</dbReference>
<evidence type="ECO:0000256" key="1">
    <source>
        <dbReference type="ARBA" id="ARBA00010060"/>
    </source>
</evidence>
<feature type="compositionally biased region" description="Acidic residues" evidence="10">
    <location>
        <begin position="487"/>
        <end position="513"/>
    </location>
</feature>
<dbReference type="InterPro" id="IPR035417">
    <property type="entry name" value="SSRP1/POB3_N"/>
</dbReference>
<dbReference type="InterPro" id="IPR048993">
    <property type="entry name" value="SSRP1-like_PH1"/>
</dbReference>
<dbReference type="Pfam" id="PF03531">
    <property type="entry name" value="SSrecog"/>
    <property type="match status" value="1"/>
</dbReference>
<comment type="function">
    <text evidence="9">Component of the FACT complex, a general chromatin factor that acts to reorganize nucleosomes. The FACT complex is involved in multiple processes that require DNA as a template such as mRNA elongation, DNA replication and DNA repair. During transcription elongation the FACT complex acts as a histone chaperone that both destabilizes and restores nucleosomal structure. It facilitates the passage of RNA polymerase II and transcription by promoting the dissociation of one histone H2A-H2B dimer from the nucleosome, then subsequently promotes the reestablishment of the nucleosome following the passage of RNA polymerase II.</text>
</comment>
<dbReference type="GO" id="GO:0003677">
    <property type="term" value="F:DNA binding"/>
    <property type="evidence" value="ECO:0007669"/>
    <property type="project" value="InterPro"/>
</dbReference>
<dbReference type="EMBL" id="HBEQ01010806">
    <property type="protein sequence ID" value="CAD8521273.1"/>
    <property type="molecule type" value="Transcribed_RNA"/>
</dbReference>
<sequence length="799" mass="85248">MADEQTFGSVSIFAGGITSQGALRLGADKVEWKKAGGGRSVAIAKADVGEVTYSQIPGGVSLTVRSKGTAPAMRMKGFRGSDMATVKEAMKALYDVDVVKRDMQVVGRNWGQVEVDQAGAITFDVEGKRQFEISSKDVAAVAMPTKHEVMLEFHMDDAVMNASKDAMVEMSFYVPPTNKTWGVKGWGDDDHDPDDTGAKRLSDRLMEVCDVDTATGDAIAEFDSVSLVAPRGKVGIELFANHLRLNGNAVDFKIQHSSIQRLFLLPKPTNAQTYAILHLDPPIRKGQTFYPHVVAVFNANEELEVEPLMDAALKEKLGDAVEESYDGPSSEVFIRLLKAVAGVKLTRQGTFTSPAGGHAVKASNKAEVGHLYPLEKSFFYLPKPPMLLPYAEVTEIEFERHAGAGPTTQRTFDMAVSMRNGAVHQFHSIPKSEFQNLVSFLTAKKLKIVNVDAQARADAILDGADSDSDRDHHAARLKAKVKKRELDEDGFGGSDSEEDEDFDAGSESDDGEPTDSSGSEGSDDEEEARPKKKTKSKAKAKAKEDDGVVDLCDSDDEAPGTTKETKGSDDANGEENDEEDEVVDEVEVIPAKKPSRAELAAAAAKRRAQYEAHIASFGGGGGGREKGGGYIQGGQIVSGPPPVAGGGGGGNPLLNPPGAYVPPAGRSNHDLNIGTDETAECRDVSGSWYSARACLDTGNGGGTLVTKNLALKLGLVDGFGRPAGGISVRMMTVRGVVAGASERVPVVSGLTYRIKGKEMTVDAGVTECDFDCDLLISRAEIMAFEADGYKFTAGRASRW</sequence>
<feature type="region of interest" description="Disordered" evidence="10">
    <location>
        <begin position="463"/>
        <end position="584"/>
    </location>
</feature>
<dbReference type="Gene3D" id="2.30.29.220">
    <property type="entry name" value="Structure-specific recognition protein (SSRP1)"/>
    <property type="match status" value="1"/>
</dbReference>
<keyword evidence="8 9" id="KW-0539">Nucleus</keyword>
<dbReference type="InterPro" id="IPR013719">
    <property type="entry name" value="RTT106/SPT16-like_middle_dom"/>
</dbReference>
<evidence type="ECO:0000256" key="6">
    <source>
        <dbReference type="ARBA" id="ARBA00023163"/>
    </source>
</evidence>
<evidence type="ECO:0000256" key="9">
    <source>
        <dbReference type="RuleBase" id="RU364013"/>
    </source>
</evidence>
<dbReference type="GO" id="GO:0006281">
    <property type="term" value="P:DNA repair"/>
    <property type="evidence" value="ECO:0007669"/>
    <property type="project" value="UniProtKB-KW"/>
</dbReference>
<dbReference type="InterPro" id="IPR050454">
    <property type="entry name" value="RTT106/SSRP1_HistChap/FACT"/>
</dbReference>
<dbReference type="GO" id="GO:0042393">
    <property type="term" value="F:histone binding"/>
    <property type="evidence" value="ECO:0007669"/>
    <property type="project" value="TreeGrafter"/>
</dbReference>
<dbReference type="GO" id="GO:0035101">
    <property type="term" value="C:FACT complex"/>
    <property type="evidence" value="ECO:0007669"/>
    <property type="project" value="TreeGrafter"/>
</dbReference>
<dbReference type="SUPFAM" id="SSF50729">
    <property type="entry name" value="PH domain-like"/>
    <property type="match status" value="1"/>
</dbReference>
<name>A0A7S0IGM4_MICPS</name>
<evidence type="ECO:0000256" key="7">
    <source>
        <dbReference type="ARBA" id="ARBA00023204"/>
    </source>
</evidence>
<dbReference type="InterPro" id="IPR038167">
    <property type="entry name" value="SSRP1_sf"/>
</dbReference>
<dbReference type="Pfam" id="PF08512">
    <property type="entry name" value="Rttp106-like_middle"/>
    <property type="match status" value="1"/>
</dbReference>
<comment type="subcellular location">
    <subcellularLocation>
        <location evidence="9">Nucleus</location>
    </subcellularLocation>
    <subcellularLocation>
        <location evidence="9">Chromosome</location>
    </subcellularLocation>
</comment>
<keyword evidence="4 9" id="KW-0227">DNA damage</keyword>
<dbReference type="PANTHER" id="PTHR45849">
    <property type="entry name" value="FACT COMPLEX SUBUNIT SSRP1"/>
    <property type="match status" value="1"/>
</dbReference>
<proteinExistence type="inferred from homology"/>
<feature type="compositionally biased region" description="Acidic residues" evidence="10">
    <location>
        <begin position="571"/>
        <end position="584"/>
    </location>
</feature>
<reference evidence="12" key="1">
    <citation type="submission" date="2021-01" db="EMBL/GenBank/DDBJ databases">
        <authorList>
            <person name="Corre E."/>
            <person name="Pelletier E."/>
            <person name="Niang G."/>
            <person name="Scheremetjew M."/>
            <person name="Finn R."/>
            <person name="Kale V."/>
            <person name="Holt S."/>
            <person name="Cochrane G."/>
            <person name="Meng A."/>
            <person name="Brown T."/>
            <person name="Cohen L."/>
        </authorList>
    </citation>
    <scope>NUCLEOTIDE SEQUENCE</scope>
    <source>
        <strain evidence="12">CCMP1723</strain>
    </source>
</reference>
<protein>
    <recommendedName>
        <fullName evidence="9">FACT complex subunit SSRP1</fullName>
    </recommendedName>
</protein>
<comment type="similarity">
    <text evidence="1 9">Belongs to the SSRP1 family.</text>
</comment>
<keyword evidence="6 9" id="KW-0804">Transcription</keyword>
<evidence type="ECO:0000256" key="5">
    <source>
        <dbReference type="ARBA" id="ARBA00023015"/>
    </source>
</evidence>
<accession>A0A7S0IGM4</accession>
<keyword evidence="5 9" id="KW-0805">Transcription regulation</keyword>
<dbReference type="GO" id="GO:0031491">
    <property type="term" value="F:nucleosome binding"/>
    <property type="evidence" value="ECO:0007669"/>
    <property type="project" value="TreeGrafter"/>
</dbReference>
<dbReference type="Gene3D" id="2.30.29.150">
    <property type="match status" value="1"/>
</dbReference>
<dbReference type="InterPro" id="IPR000969">
    <property type="entry name" value="SSRP1/POB3"/>
</dbReference>
<feature type="domain" description="Histone chaperone RTT106/FACT complex subunit SPT16-like middle" evidence="11">
    <location>
        <begin position="357"/>
        <end position="451"/>
    </location>
</feature>
<gene>
    <name evidence="12" type="ORF">MCOM1403_LOCUS8703</name>
</gene>
<evidence type="ECO:0000256" key="8">
    <source>
        <dbReference type="ARBA" id="ARBA00023242"/>
    </source>
</evidence>
<organism evidence="12">
    <name type="scientific">Micromonas pusilla</name>
    <name type="common">Picoplanktonic green alga</name>
    <name type="synonym">Chromulina pusilla</name>
    <dbReference type="NCBI Taxonomy" id="38833"/>
    <lineage>
        <taxon>Eukaryota</taxon>
        <taxon>Viridiplantae</taxon>
        <taxon>Chlorophyta</taxon>
        <taxon>Mamiellophyceae</taxon>
        <taxon>Mamiellales</taxon>
        <taxon>Mamiellaceae</taxon>
        <taxon>Micromonas</taxon>
    </lineage>
</organism>
<dbReference type="Pfam" id="PF17292">
    <property type="entry name" value="POB3_N"/>
    <property type="match status" value="1"/>
</dbReference>
<dbReference type="PRINTS" id="PR00887">
    <property type="entry name" value="SSRCOGNITION"/>
</dbReference>
<dbReference type="InterPro" id="IPR011993">
    <property type="entry name" value="PH-like_dom_sf"/>
</dbReference>
<evidence type="ECO:0000313" key="12">
    <source>
        <dbReference type="EMBL" id="CAD8521273.1"/>
    </source>
</evidence>
<dbReference type="GO" id="GO:0006260">
    <property type="term" value="P:DNA replication"/>
    <property type="evidence" value="ECO:0007669"/>
    <property type="project" value="UniProtKB-KW"/>
</dbReference>
<keyword evidence="3 9" id="KW-0235">DNA replication</keyword>
<keyword evidence="7 9" id="KW-0234">DNA repair</keyword>
<evidence type="ECO:0000259" key="11">
    <source>
        <dbReference type="SMART" id="SM01287"/>
    </source>
</evidence>
<evidence type="ECO:0000256" key="4">
    <source>
        <dbReference type="ARBA" id="ARBA00022763"/>
    </source>
</evidence>
<dbReference type="CDD" id="cd13230">
    <property type="entry name" value="PH1_SSRP1-like"/>
    <property type="match status" value="1"/>
</dbReference>
<dbReference type="InterPro" id="IPR024954">
    <property type="entry name" value="SSRP1_DD"/>
</dbReference>
<dbReference type="SMART" id="SM01287">
    <property type="entry name" value="Rtt106"/>
    <property type="match status" value="1"/>
</dbReference>
<evidence type="ECO:0000256" key="2">
    <source>
        <dbReference type="ARBA" id="ARBA00022454"/>
    </source>
</evidence>
<dbReference type="FunFam" id="2.30.29.150:FF:000001">
    <property type="entry name" value="Fact complex subunit ssrp1"/>
    <property type="match status" value="1"/>
</dbReference>
<evidence type="ECO:0000256" key="10">
    <source>
        <dbReference type="SAM" id="MobiDB-lite"/>
    </source>
</evidence>
<feature type="compositionally biased region" description="Basic residues" evidence="10">
    <location>
        <begin position="530"/>
        <end position="540"/>
    </location>
</feature>
<dbReference type="Pfam" id="PF21103">
    <property type="entry name" value="PH1_SSRP1-like"/>
    <property type="match status" value="1"/>
</dbReference>
<evidence type="ECO:0000256" key="3">
    <source>
        <dbReference type="ARBA" id="ARBA00022705"/>
    </source>
</evidence>
<dbReference type="Gene3D" id="2.30.29.30">
    <property type="entry name" value="Pleckstrin-homology domain (PH domain)/Phosphotyrosine-binding domain (PTB)"/>
    <property type="match status" value="2"/>
</dbReference>